<protein>
    <recommendedName>
        <fullName evidence="2">DUF31 domain-containing protein</fullName>
    </recommendedName>
</protein>
<evidence type="ECO:0000313" key="4">
    <source>
        <dbReference type="Proteomes" id="UP001449582"/>
    </source>
</evidence>
<accession>A0ABP9U4U1</accession>
<name>A0ABP9U4U1_9BACT</name>
<keyword evidence="4" id="KW-1185">Reference proteome</keyword>
<dbReference type="Proteomes" id="UP001449582">
    <property type="component" value="Unassembled WGS sequence"/>
</dbReference>
<dbReference type="SUPFAM" id="SSF50494">
    <property type="entry name" value="Trypsin-like serine proteases"/>
    <property type="match status" value="1"/>
</dbReference>
<sequence length="576" mass="65592">MSKEQTNKKQSILKWIMLGLGVSILTTLVVAPIAAKFAIQNRNRILHVPNVATDKITNPVQEYANANSVSLLLSAKLNAQYYQNFCLHMDNNLRDYLNSMNLSLTPPHYYISEYPSDNIQLYEADTGTAWLVDYQTHTDSLRNLVTYYLATNIHVVNLTVTVKYPLFENYISHGVIGERPSGKTLSLQLPVNKDTVKSFTAYISNPLGERTSTNTKLPISTTQILSSYANDLMLPSEYWFELPNVNVTNKADKIVPLGIYNYNGTPPQFNKAPFKYANFSITSGAEVIRQGYINQNYQLETQTHAEYNADTRGEDFAILKSTFNPIKLLKWVEFNKSRLNANISNPALSLIAADDNLKNSLYYSWIHLLEMFWVTPLDSKQVQDRPKTYIQRVQALIAYLENIKTKRLSLQEEHYFWNHFIFSDQINSKEQLYVSGYPGVSIGMMNYVTFKTAKFSDAQPSYGNIQRHTIDYTWHGQMFTNPYNDEENYLAPGSNLGSGSSGSMVLNDRGQIVGIYWGAYVSGNVGIFTPIFTRASSDNLIARLLKYEQNNFQPNQDNVSGLTQLFLLMKQFDLIR</sequence>
<dbReference type="EMBL" id="BAABQM010000001">
    <property type="protein sequence ID" value="GAA5414378.1"/>
    <property type="molecule type" value="Genomic_DNA"/>
</dbReference>
<evidence type="ECO:0000313" key="3">
    <source>
        <dbReference type="EMBL" id="GAA5414378.1"/>
    </source>
</evidence>
<dbReference type="InterPro" id="IPR022382">
    <property type="entry name" value="Mycoplasma_peptidase_DUF31"/>
</dbReference>
<dbReference type="InterPro" id="IPR009003">
    <property type="entry name" value="Peptidase_S1_PA"/>
</dbReference>
<feature type="domain" description="DUF31" evidence="2">
    <location>
        <begin position="118"/>
        <end position="518"/>
    </location>
</feature>
<keyword evidence="1" id="KW-1133">Transmembrane helix</keyword>
<dbReference type="Pfam" id="PF01732">
    <property type="entry name" value="Mycop_pep_DUF31"/>
    <property type="match status" value="1"/>
</dbReference>
<comment type="caution">
    <text evidence="3">The sequence shown here is derived from an EMBL/GenBank/DDBJ whole genome shotgun (WGS) entry which is preliminary data.</text>
</comment>
<keyword evidence="1" id="KW-0472">Membrane</keyword>
<keyword evidence="1" id="KW-0812">Transmembrane</keyword>
<dbReference type="InterPro" id="IPR043504">
    <property type="entry name" value="Peptidase_S1_PA_chymotrypsin"/>
</dbReference>
<gene>
    <name evidence="3" type="ORF">UREOM_0890</name>
</gene>
<proteinExistence type="predicted"/>
<evidence type="ECO:0000256" key="1">
    <source>
        <dbReference type="SAM" id="Phobius"/>
    </source>
</evidence>
<feature type="transmembrane region" description="Helical" evidence="1">
    <location>
        <begin position="12"/>
        <end position="35"/>
    </location>
</feature>
<dbReference type="Gene3D" id="2.40.10.10">
    <property type="entry name" value="Trypsin-like serine proteases"/>
    <property type="match status" value="1"/>
</dbReference>
<reference evidence="3" key="1">
    <citation type="submission" date="2024-02" db="EMBL/GenBank/DDBJ databases">
        <title>Draft genome sequence of new strains in genus Ureaplasma.</title>
        <authorList>
            <person name="Nakajima Y."/>
            <person name="Segawa T."/>
        </authorList>
    </citation>
    <scope>NUCLEOTIDE SEQUENCE [LARGE SCALE GENOMIC DNA]</scope>
    <source>
        <strain evidence="3">OM1</strain>
    </source>
</reference>
<organism evidence="3 4">
    <name type="scientific">Ureaplasma ceti</name>
    <dbReference type="NCBI Taxonomy" id="3119530"/>
    <lineage>
        <taxon>Bacteria</taxon>
        <taxon>Bacillati</taxon>
        <taxon>Mycoplasmatota</taxon>
        <taxon>Mycoplasmoidales</taxon>
        <taxon>Mycoplasmoidaceae</taxon>
        <taxon>Ureaplasma</taxon>
    </lineage>
</organism>
<evidence type="ECO:0000259" key="2">
    <source>
        <dbReference type="Pfam" id="PF01732"/>
    </source>
</evidence>